<dbReference type="InterPro" id="IPR002347">
    <property type="entry name" value="SDR_fam"/>
</dbReference>
<reference evidence="4 5" key="1">
    <citation type="submission" date="2015-08" db="EMBL/GenBank/DDBJ databases">
        <authorList>
            <person name="Babu N.S."/>
            <person name="Beckwith C.J."/>
            <person name="Beseler K.G."/>
            <person name="Brison A."/>
            <person name="Carone J.V."/>
            <person name="Caskin T.P."/>
            <person name="Diamond M."/>
            <person name="Durham M.E."/>
            <person name="Foxe J.M."/>
            <person name="Go M."/>
            <person name="Henderson B.A."/>
            <person name="Jones I.B."/>
            <person name="McGettigan J.A."/>
            <person name="Micheletti S.J."/>
            <person name="Nasrallah M.E."/>
            <person name="Ortiz D."/>
            <person name="Piller C.R."/>
            <person name="Privatt S.R."/>
            <person name="Schneider S.L."/>
            <person name="Sharp S."/>
            <person name="Smith T.C."/>
            <person name="Stanton J.D."/>
            <person name="Ullery H.E."/>
            <person name="Wilson R.J."/>
            <person name="Serrano M.G."/>
            <person name="Buck G."/>
            <person name="Lee V."/>
            <person name="Wang Y."/>
            <person name="Carvalho R."/>
            <person name="Voegtly L."/>
            <person name="Shi R."/>
            <person name="Duckworth R."/>
            <person name="Johnson A."/>
            <person name="Loviza R."/>
            <person name="Walstead R."/>
            <person name="Shah Z."/>
            <person name="Kiflezghi M."/>
            <person name="Wade K."/>
            <person name="Ball S.L."/>
            <person name="Bradley K.W."/>
            <person name="Asai D.J."/>
            <person name="Bowman C.A."/>
            <person name="Russell D.A."/>
            <person name="Pope W.H."/>
            <person name="Jacobs-Sera D."/>
            <person name="Hendrix R.W."/>
            <person name="Hatfull G.F."/>
        </authorList>
    </citation>
    <scope>NUCLEOTIDE SEQUENCE [LARGE SCALE GENOMIC DNA]</scope>
    <source>
        <strain evidence="4 5">DSM 27648</strain>
    </source>
</reference>
<name>A0A0K1QFJ9_9BACT</name>
<evidence type="ECO:0000256" key="1">
    <source>
        <dbReference type="ARBA" id="ARBA00006484"/>
    </source>
</evidence>
<dbReference type="PATRIC" id="fig|1391654.3.peg.11251"/>
<dbReference type="EMBL" id="CP012333">
    <property type="protein sequence ID" value="AKV04427.1"/>
    <property type="molecule type" value="Genomic_DNA"/>
</dbReference>
<proteinExistence type="inferred from homology"/>
<evidence type="ECO:0000256" key="3">
    <source>
        <dbReference type="RuleBase" id="RU000363"/>
    </source>
</evidence>
<dbReference type="GO" id="GO:0016491">
    <property type="term" value="F:oxidoreductase activity"/>
    <property type="evidence" value="ECO:0007669"/>
    <property type="project" value="UniProtKB-KW"/>
</dbReference>
<protein>
    <submittedName>
        <fullName evidence="4">3-oxoacyl-[acyl-carrier protein] reductase</fullName>
    </submittedName>
</protein>
<comment type="similarity">
    <text evidence="1 3">Belongs to the short-chain dehydrogenases/reductases (SDR) family.</text>
</comment>
<dbReference type="KEGG" id="llu:AKJ09_11090"/>
<evidence type="ECO:0000313" key="5">
    <source>
        <dbReference type="Proteomes" id="UP000064967"/>
    </source>
</evidence>
<dbReference type="Gene3D" id="3.40.50.720">
    <property type="entry name" value="NAD(P)-binding Rossmann-like Domain"/>
    <property type="match status" value="1"/>
</dbReference>
<dbReference type="AlphaFoldDB" id="A0A0K1QFJ9"/>
<evidence type="ECO:0000256" key="2">
    <source>
        <dbReference type="ARBA" id="ARBA00023002"/>
    </source>
</evidence>
<evidence type="ECO:0000313" key="4">
    <source>
        <dbReference type="EMBL" id="AKV04427.1"/>
    </source>
</evidence>
<dbReference type="Pfam" id="PF00106">
    <property type="entry name" value="adh_short"/>
    <property type="match status" value="1"/>
</dbReference>
<dbReference type="PRINTS" id="PR00080">
    <property type="entry name" value="SDRFAMILY"/>
</dbReference>
<keyword evidence="2" id="KW-0560">Oxidoreductase</keyword>
<keyword evidence="5" id="KW-1185">Reference proteome</keyword>
<gene>
    <name evidence="4" type="ORF">AKJ09_11090</name>
</gene>
<dbReference type="PANTHER" id="PTHR43976">
    <property type="entry name" value="SHORT CHAIN DEHYDROGENASE"/>
    <property type="match status" value="1"/>
</dbReference>
<dbReference type="PANTHER" id="PTHR43976:SF16">
    <property type="entry name" value="SHORT-CHAIN DEHYDROGENASE_REDUCTASE FAMILY PROTEIN"/>
    <property type="match status" value="1"/>
</dbReference>
<dbReference type="InterPro" id="IPR051911">
    <property type="entry name" value="SDR_oxidoreductase"/>
</dbReference>
<dbReference type="CDD" id="cd05374">
    <property type="entry name" value="17beta-HSD-like_SDR_c"/>
    <property type="match status" value="1"/>
</dbReference>
<dbReference type="PRINTS" id="PR00081">
    <property type="entry name" value="GDHRDH"/>
</dbReference>
<dbReference type="STRING" id="1391654.AKJ09_11090"/>
<organism evidence="4 5">
    <name type="scientific">Labilithrix luteola</name>
    <dbReference type="NCBI Taxonomy" id="1391654"/>
    <lineage>
        <taxon>Bacteria</taxon>
        <taxon>Pseudomonadati</taxon>
        <taxon>Myxococcota</taxon>
        <taxon>Polyangia</taxon>
        <taxon>Polyangiales</taxon>
        <taxon>Labilitrichaceae</taxon>
        <taxon>Labilithrix</taxon>
    </lineage>
</organism>
<dbReference type="SUPFAM" id="SSF51735">
    <property type="entry name" value="NAD(P)-binding Rossmann-fold domains"/>
    <property type="match status" value="1"/>
</dbReference>
<dbReference type="Proteomes" id="UP000064967">
    <property type="component" value="Chromosome"/>
</dbReference>
<dbReference type="InterPro" id="IPR036291">
    <property type="entry name" value="NAD(P)-bd_dom_sf"/>
</dbReference>
<sequence length="299" mass="32584">MNLSIDDPGTAIASRCRFCGLEPREDEMSKTILITGASSGIGKATAQYFHDRGWNVVATMRDPQKEKELTALANVLVTRLDVQDPTSIKSAVDAAIAKFGKIDVLLNNAGYGAYGPLEATAMEKIRRQFDVNVMGLLETTKAVLPHFRANRSGVIINVSSIGGKMTFPLGTLYHGTKFAVEGLSEALSWEMESIGVRVKIVEPGAIKTDFGGRSFDFSNDERMVEYQSIVRKLLGIMTNLMTKGSEPMVVAKVIYEAATDGTNQLRYTAGEDANALVANRKAADDTTFMRRVKEQFGLA</sequence>
<accession>A0A0K1QFJ9</accession>